<gene>
    <name evidence="2" type="ORF">SAMN05660350_01093</name>
</gene>
<dbReference type="EMBL" id="FRDM01000004">
    <property type="protein sequence ID" value="SHN62815.1"/>
    <property type="molecule type" value="Genomic_DNA"/>
</dbReference>
<evidence type="ECO:0000313" key="3">
    <source>
        <dbReference type="Proteomes" id="UP000184428"/>
    </source>
</evidence>
<name>A0A1M7SWB2_9ACTN</name>
<reference evidence="2 3" key="1">
    <citation type="submission" date="2016-12" db="EMBL/GenBank/DDBJ databases">
        <authorList>
            <person name="Song W.-J."/>
            <person name="Kurnit D.M."/>
        </authorList>
    </citation>
    <scope>NUCLEOTIDE SEQUENCE [LARGE SCALE GENOMIC DNA]</scope>
    <source>
        <strain evidence="2 3">DSM 43162</strain>
    </source>
</reference>
<proteinExistence type="predicted"/>
<sequence>MPGVQVLQTIQADQITDRVRAKFAMVAPVLEATLYSLAMSRVTRLGGFDKITLHDLAREFLSGSGDAGICFEYAVHEAIATENPLIAPLASEVLEDLCGISGGAVSILFGPEKNGRIPIIESVQDALTDESRVYVGNRGHPAKLKRYIPQIVRAFHRHEARNKLPRSIMGLWKADLFLGNTGSDRWVGTTVKINPTALEGAQGLRIGIYPRVDKKDVPRRDEKLNLIRLPLPYDAAFMELYYKSFYLVRAFLRADASVPPPVALPDAEDRFVTAELAARRDFPLLDVLQVIRDMSQESLLDNKTVETVEPTAALSEDEGLDESPKQTPGSESVSLSPTPLSGS</sequence>
<feature type="compositionally biased region" description="Polar residues" evidence="1">
    <location>
        <begin position="325"/>
        <end position="343"/>
    </location>
</feature>
<protein>
    <submittedName>
        <fullName evidence="2">Uncharacterized protein</fullName>
    </submittedName>
</protein>
<dbReference type="Proteomes" id="UP000184428">
    <property type="component" value="Unassembled WGS sequence"/>
</dbReference>
<dbReference type="AlphaFoldDB" id="A0A1M7SWB2"/>
<feature type="region of interest" description="Disordered" evidence="1">
    <location>
        <begin position="302"/>
        <end position="343"/>
    </location>
</feature>
<accession>A0A1M7SWB2</accession>
<evidence type="ECO:0000313" key="2">
    <source>
        <dbReference type="EMBL" id="SHN62815.1"/>
    </source>
</evidence>
<evidence type="ECO:0000256" key="1">
    <source>
        <dbReference type="SAM" id="MobiDB-lite"/>
    </source>
</evidence>
<organism evidence="2 3">
    <name type="scientific">Geodermatophilus obscurus</name>
    <dbReference type="NCBI Taxonomy" id="1861"/>
    <lineage>
        <taxon>Bacteria</taxon>
        <taxon>Bacillati</taxon>
        <taxon>Actinomycetota</taxon>
        <taxon>Actinomycetes</taxon>
        <taxon>Geodermatophilales</taxon>
        <taxon>Geodermatophilaceae</taxon>
        <taxon>Geodermatophilus</taxon>
    </lineage>
</organism>